<dbReference type="NCBIfam" id="TIGR00099">
    <property type="entry name" value="Cof-subfamily"/>
    <property type="match status" value="1"/>
</dbReference>
<dbReference type="Gene3D" id="3.40.50.1000">
    <property type="entry name" value="HAD superfamily/HAD-like"/>
    <property type="match status" value="1"/>
</dbReference>
<evidence type="ECO:0000313" key="2">
    <source>
        <dbReference type="Proteomes" id="UP001230220"/>
    </source>
</evidence>
<dbReference type="Proteomes" id="UP001230220">
    <property type="component" value="Unassembled WGS sequence"/>
</dbReference>
<accession>A0ABU0E0Z2</accession>
<dbReference type="EMBL" id="JAUSUR010000002">
    <property type="protein sequence ID" value="MDQ0360552.1"/>
    <property type="molecule type" value="Genomic_DNA"/>
</dbReference>
<dbReference type="PRINTS" id="PR00119">
    <property type="entry name" value="CATATPASE"/>
</dbReference>
<dbReference type="Gene3D" id="3.30.1240.10">
    <property type="match status" value="1"/>
</dbReference>
<dbReference type="SFLD" id="SFLDG01140">
    <property type="entry name" value="C2.B:_Phosphomannomutase_and_P"/>
    <property type="match status" value="1"/>
</dbReference>
<dbReference type="InterPro" id="IPR000150">
    <property type="entry name" value="Cof"/>
</dbReference>
<name>A0ABU0E0Z2_9FIRM</name>
<dbReference type="InterPro" id="IPR023214">
    <property type="entry name" value="HAD_sf"/>
</dbReference>
<sequence>MINSYYKMVVLDLDGTLYNDFNEITEYTKSIIQELLRKGIRFAIATGRNYEGASDAIRKLKLQDYDGNYVITYNGLQIYSGKKQLLYTGRMLCANELCKIYDVGKSQGMKMVFFTGENNYVENTYYTKDKIEDIEEFLSELHELKIDSLSQMTAYKVAYLHHKRVFQEVLSELKEQLIDYQVFHTKDNWVEIMAKGIGKEIALSRISELSKVNMENIIAFGDGENDNRMLKSVGLGIAMANASESTKKHSDKICLSNNEDGVGYALLDVFKEVL</sequence>
<dbReference type="SUPFAM" id="SSF56784">
    <property type="entry name" value="HAD-like"/>
    <property type="match status" value="1"/>
</dbReference>
<reference evidence="1 2" key="1">
    <citation type="submission" date="2023-07" db="EMBL/GenBank/DDBJ databases">
        <title>Genomic Encyclopedia of Type Strains, Phase IV (KMG-IV): sequencing the most valuable type-strain genomes for metagenomic binning, comparative biology and taxonomic classification.</title>
        <authorList>
            <person name="Goeker M."/>
        </authorList>
    </citation>
    <scope>NUCLEOTIDE SEQUENCE [LARGE SCALE GENOMIC DNA]</scope>
    <source>
        <strain evidence="1 2">DSM 16784</strain>
    </source>
</reference>
<dbReference type="Pfam" id="PF08282">
    <property type="entry name" value="Hydrolase_3"/>
    <property type="match status" value="1"/>
</dbReference>
<protein>
    <submittedName>
        <fullName evidence="1">Cof subfamily protein (Haloacid dehalogenase superfamily)</fullName>
    </submittedName>
</protein>
<keyword evidence="2" id="KW-1185">Reference proteome</keyword>
<evidence type="ECO:0000313" key="1">
    <source>
        <dbReference type="EMBL" id="MDQ0360552.1"/>
    </source>
</evidence>
<comment type="caution">
    <text evidence="1">The sequence shown here is derived from an EMBL/GenBank/DDBJ whole genome shotgun (WGS) entry which is preliminary data.</text>
</comment>
<dbReference type="CDD" id="cd07516">
    <property type="entry name" value="HAD_Pase"/>
    <property type="match status" value="1"/>
</dbReference>
<gene>
    <name evidence="1" type="ORF">J2S15_001297</name>
</gene>
<dbReference type="InterPro" id="IPR036412">
    <property type="entry name" value="HAD-like_sf"/>
</dbReference>
<organism evidence="1 2">
    <name type="scientific">Breznakia pachnodae</name>
    <dbReference type="NCBI Taxonomy" id="265178"/>
    <lineage>
        <taxon>Bacteria</taxon>
        <taxon>Bacillati</taxon>
        <taxon>Bacillota</taxon>
        <taxon>Erysipelotrichia</taxon>
        <taxon>Erysipelotrichales</taxon>
        <taxon>Erysipelotrichaceae</taxon>
        <taxon>Breznakia</taxon>
    </lineage>
</organism>
<dbReference type="InterPro" id="IPR006379">
    <property type="entry name" value="HAD-SF_hydro_IIB"/>
</dbReference>
<proteinExistence type="predicted"/>
<dbReference type="SFLD" id="SFLDS00003">
    <property type="entry name" value="Haloacid_Dehalogenase"/>
    <property type="match status" value="1"/>
</dbReference>
<dbReference type="PROSITE" id="PS01229">
    <property type="entry name" value="COF_2"/>
    <property type="match status" value="1"/>
</dbReference>
<dbReference type="RefSeq" id="WP_307406546.1">
    <property type="nucleotide sequence ID" value="NZ_JAUSUR010000002.1"/>
</dbReference>
<dbReference type="NCBIfam" id="TIGR01484">
    <property type="entry name" value="HAD-SF-IIB"/>
    <property type="match status" value="1"/>
</dbReference>
<dbReference type="PANTHER" id="PTHR10000">
    <property type="entry name" value="PHOSPHOSERINE PHOSPHATASE"/>
    <property type="match status" value="1"/>
</dbReference>
<dbReference type="PANTHER" id="PTHR10000:SF8">
    <property type="entry name" value="HAD SUPERFAMILY HYDROLASE-LIKE, TYPE 3"/>
    <property type="match status" value="1"/>
</dbReference>